<dbReference type="PANTHER" id="PTHR13343">
    <property type="entry name" value="CREG1 PROTEIN"/>
    <property type="match status" value="1"/>
</dbReference>
<feature type="compositionally biased region" description="Low complexity" evidence="1">
    <location>
        <begin position="369"/>
        <end position="386"/>
    </location>
</feature>
<feature type="compositionally biased region" description="Low complexity" evidence="1">
    <location>
        <begin position="15"/>
        <end position="30"/>
    </location>
</feature>
<dbReference type="EMBL" id="BDRX01000167">
    <property type="protein sequence ID" value="GBF99659.1"/>
    <property type="molecule type" value="Genomic_DNA"/>
</dbReference>
<dbReference type="Pfam" id="PF13883">
    <property type="entry name" value="CREG_beta-barrel"/>
    <property type="match status" value="1"/>
</dbReference>
<reference evidence="3 4" key="1">
    <citation type="journal article" date="2018" name="Sci. Rep.">
        <title>Raphidocelis subcapitata (=Pseudokirchneriella subcapitata) provides an insight into genome evolution and environmental adaptations in the Sphaeropleales.</title>
        <authorList>
            <person name="Suzuki S."/>
            <person name="Yamaguchi H."/>
            <person name="Nakajima N."/>
            <person name="Kawachi M."/>
        </authorList>
    </citation>
    <scope>NUCLEOTIDE SEQUENCE [LARGE SCALE GENOMIC DNA]</scope>
    <source>
        <strain evidence="3 4">NIES-35</strain>
    </source>
</reference>
<feature type="compositionally biased region" description="Polar residues" evidence="1">
    <location>
        <begin position="88"/>
        <end position="103"/>
    </location>
</feature>
<sequence length="386" mass="40375">MQQTSLRGGLRVGNGAAAAAAAPRRPAAPRARPPAPRAARGAGDSNGSGPADHLPSPLGSGDFNDPFFASVSDFDYASLSSLDLPYESQQQQRVKRQGSSGLARTTGTTGVETATEHYELPSPAVAVRNLVEQAQYAHLCTTMSGMHHRRSHYPFGTLVDFATDGAGMPIFCLSPLAIHARNLAEDPRCSLVVQMPGWTGLANARVTIFGDVYKLPQDMQAGARDVFLAKQAQREKWVMGNWDFFRMHRITDIYFVGGFGTVAWMDVADYLRATPDAIATNTPQRTLAELNAEFSRELRAYVGGDEALFISIDALGVDLRVRCGAEFSVQRIGFHRRVADCAGACAAVAATLRGGAAEGGGAGAGPGAAGAPAGGAAPAAGAGAAT</sequence>
<feature type="region of interest" description="Disordered" evidence="1">
    <location>
        <begin position="1"/>
        <end position="60"/>
    </location>
</feature>
<evidence type="ECO:0000259" key="2">
    <source>
        <dbReference type="Pfam" id="PF13883"/>
    </source>
</evidence>
<dbReference type="InterPro" id="IPR012349">
    <property type="entry name" value="Split_barrel_FMN-bd"/>
</dbReference>
<dbReference type="GO" id="GO:0005737">
    <property type="term" value="C:cytoplasm"/>
    <property type="evidence" value="ECO:0007669"/>
    <property type="project" value="UniProtKB-ARBA"/>
</dbReference>
<proteinExistence type="predicted"/>
<protein>
    <recommendedName>
        <fullName evidence="2">CREG-like beta-barrel domain-containing protein</fullName>
    </recommendedName>
</protein>
<evidence type="ECO:0000313" key="3">
    <source>
        <dbReference type="EMBL" id="GBF99659.1"/>
    </source>
</evidence>
<evidence type="ECO:0000256" key="1">
    <source>
        <dbReference type="SAM" id="MobiDB-lite"/>
    </source>
</evidence>
<dbReference type="Gene3D" id="3.20.180.10">
    <property type="entry name" value="PNP-oxidase-like"/>
    <property type="match status" value="1"/>
</dbReference>
<feature type="region of interest" description="Disordered" evidence="1">
    <location>
        <begin position="361"/>
        <end position="386"/>
    </location>
</feature>
<dbReference type="OrthoDB" id="2138282at2759"/>
<dbReference type="InterPro" id="IPR055343">
    <property type="entry name" value="CREG_beta-barrel"/>
</dbReference>
<evidence type="ECO:0000313" key="4">
    <source>
        <dbReference type="Proteomes" id="UP000247498"/>
    </source>
</evidence>
<gene>
    <name evidence="3" type="ORF">Rsub_12478</name>
</gene>
<dbReference type="FunCoup" id="A0A2V0PJD6">
    <property type="interactions" value="770"/>
</dbReference>
<dbReference type="PANTHER" id="PTHR13343:SF29">
    <property type="entry name" value="PYRIDOXAMINE 5'-PHOSPHATE OXIDASE FAMILY PROTEIN"/>
    <property type="match status" value="1"/>
</dbReference>
<feature type="region of interest" description="Disordered" evidence="1">
    <location>
        <begin position="88"/>
        <end position="108"/>
    </location>
</feature>
<keyword evidence="4" id="KW-1185">Reference proteome</keyword>
<dbReference type="InParanoid" id="A0A2V0PJD6"/>
<dbReference type="Gene3D" id="2.30.110.10">
    <property type="entry name" value="Electron Transport, Fmn-binding Protein, Chain A"/>
    <property type="match status" value="1"/>
</dbReference>
<organism evidence="3 4">
    <name type="scientific">Raphidocelis subcapitata</name>
    <dbReference type="NCBI Taxonomy" id="307507"/>
    <lineage>
        <taxon>Eukaryota</taxon>
        <taxon>Viridiplantae</taxon>
        <taxon>Chlorophyta</taxon>
        <taxon>core chlorophytes</taxon>
        <taxon>Chlorophyceae</taxon>
        <taxon>CS clade</taxon>
        <taxon>Sphaeropleales</taxon>
        <taxon>Selenastraceae</taxon>
        <taxon>Raphidocelis</taxon>
    </lineage>
</organism>
<name>A0A2V0PJD6_9CHLO</name>
<dbReference type="AlphaFoldDB" id="A0A2V0PJD6"/>
<dbReference type="Proteomes" id="UP000247498">
    <property type="component" value="Unassembled WGS sequence"/>
</dbReference>
<accession>A0A2V0PJD6</accession>
<dbReference type="SUPFAM" id="SSF50475">
    <property type="entry name" value="FMN-binding split barrel"/>
    <property type="match status" value="1"/>
</dbReference>
<comment type="caution">
    <text evidence="3">The sequence shown here is derived from an EMBL/GenBank/DDBJ whole genome shotgun (WGS) entry which is preliminary data.</text>
</comment>
<dbReference type="InterPro" id="IPR037119">
    <property type="entry name" value="Haem_oxidase_HugZ-like_sf"/>
</dbReference>
<feature type="domain" description="CREG-like beta-barrel" evidence="2">
    <location>
        <begin position="124"/>
        <end position="271"/>
    </location>
</feature>